<dbReference type="Proteomes" id="UP001375240">
    <property type="component" value="Unassembled WGS sequence"/>
</dbReference>
<dbReference type="InterPro" id="IPR001841">
    <property type="entry name" value="Znf_RING"/>
</dbReference>
<dbReference type="PANTHER" id="PTHR24007">
    <property type="entry name" value="BRCA1-ASSOCIATED PROTEIN"/>
    <property type="match status" value="1"/>
</dbReference>
<dbReference type="SUPFAM" id="SSF57850">
    <property type="entry name" value="RING/U-box"/>
    <property type="match status" value="2"/>
</dbReference>
<evidence type="ECO:0000256" key="4">
    <source>
        <dbReference type="PROSITE-ProRule" id="PRU00502"/>
    </source>
</evidence>
<dbReference type="Pfam" id="PF02148">
    <property type="entry name" value="zf-UBP"/>
    <property type="match status" value="1"/>
</dbReference>
<dbReference type="GO" id="GO:0016567">
    <property type="term" value="P:protein ubiquitination"/>
    <property type="evidence" value="ECO:0007669"/>
    <property type="project" value="TreeGrafter"/>
</dbReference>
<keyword evidence="2 4" id="KW-0863">Zinc-finger</keyword>
<dbReference type="EMBL" id="JAVHNQ010000014">
    <property type="protein sequence ID" value="KAK6332745.1"/>
    <property type="molecule type" value="Genomic_DNA"/>
</dbReference>
<feature type="coiled-coil region" evidence="5">
    <location>
        <begin position="560"/>
        <end position="661"/>
    </location>
</feature>
<evidence type="ECO:0000256" key="3">
    <source>
        <dbReference type="ARBA" id="ARBA00022833"/>
    </source>
</evidence>
<dbReference type="CDD" id="cd12717">
    <property type="entry name" value="RRM_ETP1"/>
    <property type="match status" value="1"/>
</dbReference>
<feature type="domain" description="UBP-type" evidence="8">
    <location>
        <begin position="401"/>
        <end position="518"/>
    </location>
</feature>
<feature type="region of interest" description="Disordered" evidence="6">
    <location>
        <begin position="289"/>
        <end position="340"/>
    </location>
</feature>
<dbReference type="SMART" id="SM00290">
    <property type="entry name" value="ZnF_UBP"/>
    <property type="match status" value="1"/>
</dbReference>
<proteinExistence type="predicted"/>
<evidence type="ECO:0000256" key="5">
    <source>
        <dbReference type="SAM" id="Coils"/>
    </source>
</evidence>
<feature type="region of interest" description="Disordered" evidence="6">
    <location>
        <begin position="93"/>
        <end position="115"/>
    </location>
</feature>
<dbReference type="GO" id="GO:0005737">
    <property type="term" value="C:cytoplasm"/>
    <property type="evidence" value="ECO:0007669"/>
    <property type="project" value="TreeGrafter"/>
</dbReference>
<evidence type="ECO:0000313" key="9">
    <source>
        <dbReference type="EMBL" id="KAK6332745.1"/>
    </source>
</evidence>
<evidence type="ECO:0000313" key="10">
    <source>
        <dbReference type="Proteomes" id="UP001375240"/>
    </source>
</evidence>
<dbReference type="GO" id="GO:0008270">
    <property type="term" value="F:zinc ion binding"/>
    <property type="evidence" value="ECO:0007669"/>
    <property type="project" value="UniProtKB-KW"/>
</dbReference>
<feature type="compositionally biased region" description="Basic residues" evidence="6">
    <location>
        <begin position="697"/>
        <end position="710"/>
    </location>
</feature>
<feature type="domain" description="RING-type" evidence="7">
    <location>
        <begin position="365"/>
        <end position="404"/>
    </location>
</feature>
<dbReference type="AlphaFoldDB" id="A0AAV9U047"/>
<dbReference type="InterPro" id="IPR034931">
    <property type="entry name" value="ETP1_RRM"/>
</dbReference>
<keyword evidence="3" id="KW-0862">Zinc</keyword>
<dbReference type="Gene3D" id="3.30.40.10">
    <property type="entry name" value="Zinc/RING finger domain, C3HC4 (zinc finger)"/>
    <property type="match status" value="2"/>
</dbReference>
<dbReference type="SMART" id="SM00184">
    <property type="entry name" value="RING"/>
    <property type="match status" value="1"/>
</dbReference>
<organism evidence="9 10">
    <name type="scientific">Orbilia brochopaga</name>
    <dbReference type="NCBI Taxonomy" id="3140254"/>
    <lineage>
        <taxon>Eukaryota</taxon>
        <taxon>Fungi</taxon>
        <taxon>Dikarya</taxon>
        <taxon>Ascomycota</taxon>
        <taxon>Pezizomycotina</taxon>
        <taxon>Orbiliomycetes</taxon>
        <taxon>Orbiliales</taxon>
        <taxon>Orbiliaceae</taxon>
        <taxon>Orbilia</taxon>
    </lineage>
</organism>
<dbReference type="Pfam" id="PF07576">
    <property type="entry name" value="BRAP2"/>
    <property type="match status" value="1"/>
</dbReference>
<keyword evidence="10" id="KW-1185">Reference proteome</keyword>
<dbReference type="InterPro" id="IPR013083">
    <property type="entry name" value="Znf_RING/FYVE/PHD"/>
</dbReference>
<dbReference type="CDD" id="cd16457">
    <property type="entry name" value="RING-H2_BRAP2"/>
    <property type="match status" value="1"/>
</dbReference>
<dbReference type="PROSITE" id="PS50089">
    <property type="entry name" value="ZF_RING_2"/>
    <property type="match status" value="1"/>
</dbReference>
<accession>A0AAV9U047</accession>
<feature type="compositionally biased region" description="Acidic residues" evidence="6">
    <location>
        <begin position="678"/>
        <end position="687"/>
    </location>
</feature>
<dbReference type="Pfam" id="PF13639">
    <property type="entry name" value="zf-RING_2"/>
    <property type="match status" value="1"/>
</dbReference>
<feature type="region of interest" description="Disordered" evidence="6">
    <location>
        <begin position="677"/>
        <end position="710"/>
    </location>
</feature>
<name>A0AAV9U047_9PEZI</name>
<reference evidence="9 10" key="1">
    <citation type="submission" date="2019-10" db="EMBL/GenBank/DDBJ databases">
        <authorList>
            <person name="Palmer J.M."/>
        </authorList>
    </citation>
    <scope>NUCLEOTIDE SEQUENCE [LARGE SCALE GENOMIC DNA]</scope>
    <source>
        <strain evidence="9 10">TWF696</strain>
    </source>
</reference>
<dbReference type="PANTHER" id="PTHR24007:SF7">
    <property type="entry name" value="BRCA1-ASSOCIATED PROTEIN"/>
    <property type="match status" value="1"/>
</dbReference>
<dbReference type="InterPro" id="IPR011422">
    <property type="entry name" value="BRAP2/ETP1_RRM"/>
</dbReference>
<protein>
    <submittedName>
        <fullName evidence="9">Uncharacterized protein</fullName>
    </submittedName>
</protein>
<evidence type="ECO:0000256" key="2">
    <source>
        <dbReference type="ARBA" id="ARBA00022771"/>
    </source>
</evidence>
<evidence type="ECO:0000259" key="7">
    <source>
        <dbReference type="PROSITE" id="PS50089"/>
    </source>
</evidence>
<feature type="compositionally biased region" description="Polar residues" evidence="6">
    <location>
        <begin position="93"/>
        <end position="103"/>
    </location>
</feature>
<feature type="region of interest" description="Disordered" evidence="6">
    <location>
        <begin position="165"/>
        <end position="198"/>
    </location>
</feature>
<dbReference type="GO" id="GO:0061630">
    <property type="term" value="F:ubiquitin protein ligase activity"/>
    <property type="evidence" value="ECO:0007669"/>
    <property type="project" value="TreeGrafter"/>
</dbReference>
<gene>
    <name evidence="9" type="ORF">TWF696_002767</name>
</gene>
<dbReference type="PROSITE" id="PS50271">
    <property type="entry name" value="ZF_UBP"/>
    <property type="match status" value="1"/>
</dbReference>
<keyword evidence="1" id="KW-0479">Metal-binding</keyword>
<dbReference type="GO" id="GO:0007265">
    <property type="term" value="P:Ras protein signal transduction"/>
    <property type="evidence" value="ECO:0007669"/>
    <property type="project" value="TreeGrafter"/>
</dbReference>
<keyword evidence="5" id="KW-0175">Coiled coil</keyword>
<comment type="caution">
    <text evidence="9">The sequence shown here is derived from an EMBL/GenBank/DDBJ whole genome shotgun (WGS) entry which is preliminary data.</text>
</comment>
<evidence type="ECO:0000259" key="8">
    <source>
        <dbReference type="PROSITE" id="PS50271"/>
    </source>
</evidence>
<evidence type="ECO:0000256" key="1">
    <source>
        <dbReference type="ARBA" id="ARBA00022723"/>
    </source>
</evidence>
<dbReference type="InterPro" id="IPR001607">
    <property type="entry name" value="Znf_UBP"/>
</dbReference>
<evidence type="ECO:0000256" key="6">
    <source>
        <dbReference type="SAM" id="MobiDB-lite"/>
    </source>
</evidence>
<dbReference type="InterPro" id="IPR047243">
    <property type="entry name" value="RING-H2_BRAP2"/>
</dbReference>
<sequence length="710" mass="78604">MASYYYHIVLELHDRSDPVSVRAIESKLAQDISDYTLPPPGADIFAFDPTTYPPSSSSPCLEDLSGPVPAGEAARDYLDYRFSVITLESINMASRPQTSNGSEMPSPARPRGKSVSFADSVDSRFSSVKARYMPIVSSTANIGYGVVHLYRETTETPGLLQSGIDSAEESHGGAAERAGAEVPPVDAAKDADPSAGGGEGESTVLAILAVPAYMTPSDFLGFVGDDAREAVSHFRLIRTGDDVRKYMALMKFRQLEDAKAFARDYNGREFNTMEPETCQVVFVKSVQVQVSESDPSKPRPISTSYAVSGDEPIPLSQSLRRNSYDNDPPSPYQQQSSASIPVASTHLTTKPAPPPTPSLLELPTCPVCLERMDETTGLLITQCQHVFHCACLSKWKDGSCPVCRYTSNDTKSLPGTRRPRGKLKGIEVGSGEESDGDEADICFSCGAVDNLWVCLICGHVGCGRYDEKHAYGHYEQTQHYFAMDIETQRVWDYASDQYVHRLVQNKSDGKLVELPSGRRDGNTEELYDKLDNIGMEYTYLLTSQLDSQRIYFEERVLAAADKAATAARRAEEAAEQLQKATLELEDLKTRMEDLSTDVIPSLEKSKTRAEKKAEKATELLRKFEKDYREEKTVNDGLLERVDKLNKERDTLTRENADLKEQLRDLMFFVEGREKLKEMDEEGIEEGEVSIGDAPDGKKKRKGKGKGKGKR</sequence>